<dbReference type="InterPro" id="IPR039391">
    <property type="entry name" value="Phytocyanin-like"/>
</dbReference>
<keyword evidence="5 12" id="KW-0732">Signal</keyword>
<dbReference type="CDD" id="cd04216">
    <property type="entry name" value="Phytocyanin"/>
    <property type="match status" value="1"/>
</dbReference>
<dbReference type="EMBL" id="LEKV01005118">
    <property type="protein sequence ID" value="KVH90116.1"/>
    <property type="molecule type" value="Genomic_DNA"/>
</dbReference>
<evidence type="ECO:0000256" key="10">
    <source>
        <dbReference type="ARBA" id="ARBA00023157"/>
    </source>
</evidence>
<sequence length="219" mass="23342">MATNKWSIIFLLAMIASLATSVLATSIAGKSFIVGDDKGWTLNVDYQAWANGKKFCVGDELVFKYPVGKHNVLSVNETSFQKCIISPTSEPLSTGEDLITLDTPGKKFFICAIGKHCELGGLKLCIDVLPQSKPPGPPATGKEIMQCIIPPPDANQALISGYDIVTVETPGKECFICGIGKHCELGMKLCVNVHPAPVPASPLLQGTRKLATTKNLGSK</sequence>
<evidence type="ECO:0000256" key="2">
    <source>
        <dbReference type="ARBA" id="ARBA00022448"/>
    </source>
</evidence>
<keyword evidence="8" id="KW-0186">Copper</keyword>
<evidence type="ECO:0000259" key="13">
    <source>
        <dbReference type="PROSITE" id="PS51485"/>
    </source>
</evidence>
<dbReference type="GO" id="GO:0005886">
    <property type="term" value="C:plasma membrane"/>
    <property type="evidence" value="ECO:0007669"/>
    <property type="project" value="TreeGrafter"/>
</dbReference>
<dbReference type="GO" id="GO:0046872">
    <property type="term" value="F:metal ion binding"/>
    <property type="evidence" value="ECO:0007669"/>
    <property type="project" value="UniProtKB-KW"/>
</dbReference>
<evidence type="ECO:0000256" key="4">
    <source>
        <dbReference type="ARBA" id="ARBA00022723"/>
    </source>
</evidence>
<evidence type="ECO:0000256" key="6">
    <source>
        <dbReference type="ARBA" id="ARBA00022982"/>
    </source>
</evidence>
<keyword evidence="7" id="KW-1133">Transmembrane helix</keyword>
<dbReference type="AlphaFoldDB" id="A0A124SBB5"/>
<organism evidence="14 15">
    <name type="scientific">Cynara cardunculus var. scolymus</name>
    <name type="common">Globe artichoke</name>
    <name type="synonym">Cynara scolymus</name>
    <dbReference type="NCBI Taxonomy" id="59895"/>
    <lineage>
        <taxon>Eukaryota</taxon>
        <taxon>Viridiplantae</taxon>
        <taxon>Streptophyta</taxon>
        <taxon>Embryophyta</taxon>
        <taxon>Tracheophyta</taxon>
        <taxon>Spermatophyta</taxon>
        <taxon>Magnoliopsida</taxon>
        <taxon>eudicotyledons</taxon>
        <taxon>Gunneridae</taxon>
        <taxon>Pentapetalae</taxon>
        <taxon>asterids</taxon>
        <taxon>campanulids</taxon>
        <taxon>Asterales</taxon>
        <taxon>Asteraceae</taxon>
        <taxon>Carduoideae</taxon>
        <taxon>Cardueae</taxon>
        <taxon>Carduinae</taxon>
        <taxon>Cynara</taxon>
    </lineage>
</organism>
<dbReference type="PANTHER" id="PTHR33021:SF544">
    <property type="entry name" value="PHYTOCYANIN DOMAIN, CUPREDOXIN"/>
    <property type="match status" value="1"/>
</dbReference>
<evidence type="ECO:0000256" key="11">
    <source>
        <dbReference type="ARBA" id="ARBA00023180"/>
    </source>
</evidence>
<dbReference type="GO" id="GO:0009055">
    <property type="term" value="F:electron transfer activity"/>
    <property type="evidence" value="ECO:0007669"/>
    <property type="project" value="InterPro"/>
</dbReference>
<dbReference type="Gramene" id="KVH90116">
    <property type="protein sequence ID" value="KVH90116"/>
    <property type="gene ID" value="Ccrd_007943"/>
</dbReference>
<dbReference type="PROSITE" id="PS51485">
    <property type="entry name" value="PHYTOCYANIN"/>
    <property type="match status" value="1"/>
</dbReference>
<keyword evidence="11" id="KW-0325">Glycoprotein</keyword>
<dbReference type="Proteomes" id="UP000243975">
    <property type="component" value="Unassembled WGS sequence"/>
</dbReference>
<evidence type="ECO:0000256" key="8">
    <source>
        <dbReference type="ARBA" id="ARBA00023008"/>
    </source>
</evidence>
<keyword evidence="9" id="KW-0472">Membrane</keyword>
<dbReference type="Gene3D" id="2.60.40.420">
    <property type="entry name" value="Cupredoxins - blue copper proteins"/>
    <property type="match status" value="2"/>
</dbReference>
<dbReference type="PANTHER" id="PTHR33021">
    <property type="entry name" value="BLUE COPPER PROTEIN"/>
    <property type="match status" value="1"/>
</dbReference>
<feature type="domain" description="Phytocyanin" evidence="13">
    <location>
        <begin position="30"/>
        <end position="130"/>
    </location>
</feature>
<name>A0A124SBB5_CYNCS</name>
<feature type="signal peptide" evidence="12">
    <location>
        <begin position="1"/>
        <end position="24"/>
    </location>
</feature>
<evidence type="ECO:0000256" key="9">
    <source>
        <dbReference type="ARBA" id="ARBA00023136"/>
    </source>
</evidence>
<keyword evidence="6" id="KW-0249">Electron transport</keyword>
<reference evidence="14 15" key="1">
    <citation type="journal article" date="2016" name="Sci. Rep.">
        <title>The genome sequence of the outbreeding globe artichoke constructed de novo incorporating a phase-aware low-pass sequencing strategy of F1 progeny.</title>
        <authorList>
            <person name="Scaglione D."/>
            <person name="Reyes-Chin-Wo S."/>
            <person name="Acquadro A."/>
            <person name="Froenicke L."/>
            <person name="Portis E."/>
            <person name="Beitel C."/>
            <person name="Tirone M."/>
            <person name="Mauro R."/>
            <person name="Lo Monaco A."/>
            <person name="Mauromicale G."/>
            <person name="Faccioli P."/>
            <person name="Cattivelli L."/>
            <person name="Rieseberg L."/>
            <person name="Michelmore R."/>
            <person name="Lanteri S."/>
        </authorList>
    </citation>
    <scope>NUCLEOTIDE SEQUENCE [LARGE SCALE GENOMIC DNA]</scope>
    <source>
        <strain evidence="14">2C</strain>
    </source>
</reference>
<feature type="chain" id="PRO_5007176115" evidence="12">
    <location>
        <begin position="25"/>
        <end position="219"/>
    </location>
</feature>
<dbReference type="FunFam" id="2.60.40.420:FF:000067">
    <property type="entry name" value="Cupredoxin superfamily protein"/>
    <property type="match status" value="1"/>
</dbReference>
<keyword evidence="10" id="KW-1015">Disulfide bond</keyword>
<keyword evidence="15" id="KW-1185">Reference proteome</keyword>
<keyword evidence="4" id="KW-0479">Metal-binding</keyword>
<protein>
    <submittedName>
        <fullName evidence="14">Cupredoxin</fullName>
    </submittedName>
</protein>
<dbReference type="InterPro" id="IPR008972">
    <property type="entry name" value="Cupredoxin"/>
</dbReference>
<gene>
    <name evidence="14" type="ORF">Ccrd_007943</name>
</gene>
<evidence type="ECO:0000256" key="12">
    <source>
        <dbReference type="SAM" id="SignalP"/>
    </source>
</evidence>
<dbReference type="STRING" id="59895.A0A124SBB5"/>
<evidence type="ECO:0000256" key="1">
    <source>
        <dbReference type="ARBA" id="ARBA00004479"/>
    </source>
</evidence>
<evidence type="ECO:0000313" key="14">
    <source>
        <dbReference type="EMBL" id="KVH90116.1"/>
    </source>
</evidence>
<dbReference type="SUPFAM" id="SSF49503">
    <property type="entry name" value="Cupredoxins"/>
    <property type="match status" value="2"/>
</dbReference>
<evidence type="ECO:0000256" key="3">
    <source>
        <dbReference type="ARBA" id="ARBA00022692"/>
    </source>
</evidence>
<dbReference type="InterPro" id="IPR003245">
    <property type="entry name" value="Phytocyanin_dom"/>
</dbReference>
<dbReference type="OMA" id="KEIMQCI"/>
<proteinExistence type="predicted"/>
<evidence type="ECO:0000313" key="15">
    <source>
        <dbReference type="Proteomes" id="UP000243975"/>
    </source>
</evidence>
<dbReference type="GO" id="GO:0009610">
    <property type="term" value="P:response to symbiotic fungus"/>
    <property type="evidence" value="ECO:0007669"/>
    <property type="project" value="UniProtKB-ARBA"/>
</dbReference>
<dbReference type="Pfam" id="PF02298">
    <property type="entry name" value="Cu_bind_like"/>
    <property type="match status" value="1"/>
</dbReference>
<comment type="caution">
    <text evidence="14">The sequence shown here is derived from an EMBL/GenBank/DDBJ whole genome shotgun (WGS) entry which is preliminary data.</text>
</comment>
<keyword evidence="3" id="KW-0812">Transmembrane</keyword>
<comment type="subcellular location">
    <subcellularLocation>
        <location evidence="1">Membrane</location>
        <topology evidence="1">Single-pass type I membrane protein</topology>
    </subcellularLocation>
</comment>
<accession>A0A124SBB5</accession>
<evidence type="ECO:0000256" key="7">
    <source>
        <dbReference type="ARBA" id="ARBA00022989"/>
    </source>
</evidence>
<keyword evidence="2" id="KW-0813">Transport</keyword>
<evidence type="ECO:0000256" key="5">
    <source>
        <dbReference type="ARBA" id="ARBA00022729"/>
    </source>
</evidence>